<feature type="non-terminal residue" evidence="1">
    <location>
        <position position="1"/>
    </location>
</feature>
<evidence type="ECO:0000313" key="1">
    <source>
        <dbReference type="EMBL" id="MCI83996.1"/>
    </source>
</evidence>
<dbReference type="EMBL" id="LXQA011080344">
    <property type="protein sequence ID" value="MCI83996.1"/>
    <property type="molecule type" value="Genomic_DNA"/>
</dbReference>
<dbReference type="Proteomes" id="UP000265520">
    <property type="component" value="Unassembled WGS sequence"/>
</dbReference>
<sequence>RNAGVRLVVCELMVAPGVGCPAPSAARSAQPYYKLFCFSAAK</sequence>
<keyword evidence="2" id="KW-1185">Reference proteome</keyword>
<accession>A0A392V6S5</accession>
<proteinExistence type="predicted"/>
<protein>
    <submittedName>
        <fullName evidence="1">Uncharacterized protein</fullName>
    </submittedName>
</protein>
<organism evidence="1 2">
    <name type="scientific">Trifolium medium</name>
    <dbReference type="NCBI Taxonomy" id="97028"/>
    <lineage>
        <taxon>Eukaryota</taxon>
        <taxon>Viridiplantae</taxon>
        <taxon>Streptophyta</taxon>
        <taxon>Embryophyta</taxon>
        <taxon>Tracheophyta</taxon>
        <taxon>Spermatophyta</taxon>
        <taxon>Magnoliopsida</taxon>
        <taxon>eudicotyledons</taxon>
        <taxon>Gunneridae</taxon>
        <taxon>Pentapetalae</taxon>
        <taxon>rosids</taxon>
        <taxon>fabids</taxon>
        <taxon>Fabales</taxon>
        <taxon>Fabaceae</taxon>
        <taxon>Papilionoideae</taxon>
        <taxon>50 kb inversion clade</taxon>
        <taxon>NPAAA clade</taxon>
        <taxon>Hologalegina</taxon>
        <taxon>IRL clade</taxon>
        <taxon>Trifolieae</taxon>
        <taxon>Trifolium</taxon>
    </lineage>
</organism>
<reference evidence="1 2" key="1">
    <citation type="journal article" date="2018" name="Front. Plant Sci.">
        <title>Red Clover (Trifolium pratense) and Zigzag Clover (T. medium) - A Picture of Genomic Similarities and Differences.</title>
        <authorList>
            <person name="Dluhosova J."/>
            <person name="Istvanek J."/>
            <person name="Nedelnik J."/>
            <person name="Repkova J."/>
        </authorList>
    </citation>
    <scope>NUCLEOTIDE SEQUENCE [LARGE SCALE GENOMIC DNA]</scope>
    <source>
        <strain evidence="2">cv. 10/8</strain>
        <tissue evidence="1">Leaf</tissue>
    </source>
</reference>
<name>A0A392V6S5_9FABA</name>
<evidence type="ECO:0000313" key="2">
    <source>
        <dbReference type="Proteomes" id="UP000265520"/>
    </source>
</evidence>
<dbReference type="AlphaFoldDB" id="A0A392V6S5"/>
<comment type="caution">
    <text evidence="1">The sequence shown here is derived from an EMBL/GenBank/DDBJ whole genome shotgun (WGS) entry which is preliminary data.</text>
</comment>